<feature type="region of interest" description="Disordered" evidence="1">
    <location>
        <begin position="42"/>
        <end position="66"/>
    </location>
</feature>
<reference evidence="2 3" key="2">
    <citation type="submission" date="2018-11" db="EMBL/GenBank/DDBJ databases">
        <authorList>
            <consortium name="Pathogen Informatics"/>
        </authorList>
    </citation>
    <scope>NUCLEOTIDE SEQUENCE [LARGE SCALE GENOMIC DNA]</scope>
</reference>
<organism evidence="4">
    <name type="scientific">Gongylonema pulchrum</name>
    <dbReference type="NCBI Taxonomy" id="637853"/>
    <lineage>
        <taxon>Eukaryota</taxon>
        <taxon>Metazoa</taxon>
        <taxon>Ecdysozoa</taxon>
        <taxon>Nematoda</taxon>
        <taxon>Chromadorea</taxon>
        <taxon>Rhabditida</taxon>
        <taxon>Spirurina</taxon>
        <taxon>Spiruromorpha</taxon>
        <taxon>Spiruroidea</taxon>
        <taxon>Gongylonematidae</taxon>
        <taxon>Gongylonema</taxon>
    </lineage>
</organism>
<reference evidence="4" key="1">
    <citation type="submission" date="2016-06" db="UniProtKB">
        <authorList>
            <consortium name="WormBaseParasite"/>
        </authorList>
    </citation>
    <scope>IDENTIFICATION</scope>
</reference>
<proteinExistence type="predicted"/>
<protein>
    <submittedName>
        <fullName evidence="2 4">Uncharacterized protein</fullName>
    </submittedName>
</protein>
<evidence type="ECO:0000313" key="4">
    <source>
        <dbReference type="WBParaSite" id="GPUH_0002640501-mRNA-1"/>
    </source>
</evidence>
<evidence type="ECO:0000313" key="2">
    <source>
        <dbReference type="EMBL" id="VDN45468.1"/>
    </source>
</evidence>
<evidence type="ECO:0000313" key="3">
    <source>
        <dbReference type="Proteomes" id="UP000271098"/>
    </source>
</evidence>
<dbReference type="Proteomes" id="UP000271098">
    <property type="component" value="Unassembled WGS sequence"/>
</dbReference>
<dbReference type="AlphaFoldDB" id="A0A183EZI4"/>
<name>A0A183EZI4_9BILA</name>
<gene>
    <name evidence="2" type="ORF">GPUH_LOCUS26376</name>
</gene>
<accession>A0A183EZI4</accession>
<dbReference type="EMBL" id="UYRT01110374">
    <property type="protein sequence ID" value="VDN45468.1"/>
    <property type="molecule type" value="Genomic_DNA"/>
</dbReference>
<dbReference type="WBParaSite" id="GPUH_0002640501-mRNA-1">
    <property type="protein sequence ID" value="GPUH_0002640501-mRNA-1"/>
    <property type="gene ID" value="GPUH_0002640501"/>
</dbReference>
<feature type="compositionally biased region" description="Low complexity" evidence="1">
    <location>
        <begin position="46"/>
        <end position="62"/>
    </location>
</feature>
<keyword evidence="3" id="KW-1185">Reference proteome</keyword>
<evidence type="ECO:0000256" key="1">
    <source>
        <dbReference type="SAM" id="MobiDB-lite"/>
    </source>
</evidence>
<sequence>MRNASLQLDTDDAAVGTDSCRAFSPNRLSRHRRVQLSQRGNLCDESNSGRWSSRSRLSSCSSTADEDSRQIAIGVLFRQISFFVDDWTKDRERWESEYEE</sequence>